<dbReference type="GO" id="GO:0008168">
    <property type="term" value="F:methyltransferase activity"/>
    <property type="evidence" value="ECO:0007669"/>
    <property type="project" value="UniProtKB-KW"/>
</dbReference>
<keyword evidence="1" id="KW-0489">Methyltransferase</keyword>
<evidence type="ECO:0000313" key="1">
    <source>
        <dbReference type="EMBL" id="RLV81380.1"/>
    </source>
</evidence>
<dbReference type="Proteomes" id="UP000281594">
    <property type="component" value="Unassembled WGS sequence"/>
</dbReference>
<organism evidence="1 2">
    <name type="scientific">Streptomyces rapamycinicus (strain ATCC 29253 / DSM 41530 / NRRL 5491 / AYB-994)</name>
    <name type="common">Streptomyces hygroscopicus (strain ATCC 29253)</name>
    <dbReference type="NCBI Taxonomy" id="1343740"/>
    <lineage>
        <taxon>Bacteria</taxon>
        <taxon>Bacillati</taxon>
        <taxon>Actinomycetota</taxon>
        <taxon>Actinomycetes</taxon>
        <taxon>Kitasatosporales</taxon>
        <taxon>Streptomycetaceae</taxon>
        <taxon>Streptomyces</taxon>
        <taxon>Streptomyces violaceusniger group</taxon>
    </lineage>
</organism>
<sequence length="54" mass="5929">MRLLLVHPSALMYSEIFLHLEPLDLERVAGAARDAGHQVCLIDLQAPPVAARLP</sequence>
<keyword evidence="1" id="KW-0808">Transferase</keyword>
<dbReference type="AlphaFoldDB" id="A0A3L8RQ29"/>
<protein>
    <submittedName>
        <fullName evidence="1">Hopanoid C-3 methylase HpnR</fullName>
    </submittedName>
</protein>
<accession>A0A3L8RQ29</accession>
<comment type="caution">
    <text evidence="1">The sequence shown here is derived from an EMBL/GenBank/DDBJ whole genome shotgun (WGS) entry which is preliminary data.</text>
</comment>
<name>A0A3L8RQ29_STRRN</name>
<reference evidence="1 2" key="1">
    <citation type="journal article" date="2018" name="J. Biol. Chem.">
        <title>Discovery of the actinoplanic acid pathway in Streptomyces rapamycinicus reveals a genetically conserved synergism with rapamycin.</title>
        <authorList>
            <person name="Mrak P."/>
            <person name="Krastel P."/>
            <person name="Pivk Lukancic P."/>
            <person name="Tao J."/>
            <person name="Pistorius D."/>
            <person name="Moore C.M."/>
        </authorList>
    </citation>
    <scope>NUCLEOTIDE SEQUENCE [LARGE SCALE GENOMIC DNA]</scope>
    <source>
        <strain evidence="1 2">NRRL 5491</strain>
    </source>
</reference>
<dbReference type="EMBL" id="QYCY01000001">
    <property type="protein sequence ID" value="RLV81380.1"/>
    <property type="molecule type" value="Genomic_DNA"/>
</dbReference>
<evidence type="ECO:0000313" key="2">
    <source>
        <dbReference type="Proteomes" id="UP000281594"/>
    </source>
</evidence>
<proteinExistence type="predicted"/>
<dbReference type="GO" id="GO:0032259">
    <property type="term" value="P:methylation"/>
    <property type="evidence" value="ECO:0007669"/>
    <property type="project" value="UniProtKB-KW"/>
</dbReference>
<gene>
    <name evidence="1" type="ORF">D3C57_123385</name>
</gene>